<dbReference type="CDD" id="cd10336">
    <property type="entry name" value="SLC6sbd_Tyt1-Like"/>
    <property type="match status" value="1"/>
</dbReference>
<dbReference type="Pfam" id="PF00209">
    <property type="entry name" value="SNF"/>
    <property type="match status" value="2"/>
</dbReference>
<dbReference type="RefSeq" id="WP_029330557.1">
    <property type="nucleotide sequence ID" value="NZ_LR732311.1"/>
</dbReference>
<proteinExistence type="inferred from homology"/>
<dbReference type="PROSITE" id="PS50267">
    <property type="entry name" value="NA_NEUROTRAN_SYMP_3"/>
    <property type="match status" value="1"/>
</dbReference>
<feature type="transmembrane region" description="Helical" evidence="7">
    <location>
        <begin position="170"/>
        <end position="188"/>
    </location>
</feature>
<organism evidence="8 9">
    <name type="scientific">Exiguobacterium oxidotolerans</name>
    <dbReference type="NCBI Taxonomy" id="223958"/>
    <lineage>
        <taxon>Bacteria</taxon>
        <taxon>Bacillati</taxon>
        <taxon>Bacillota</taxon>
        <taxon>Bacilli</taxon>
        <taxon>Bacillales</taxon>
        <taxon>Bacillales Family XII. Incertae Sedis</taxon>
        <taxon>Exiguobacterium</taxon>
    </lineage>
</organism>
<feature type="transmembrane region" description="Helical" evidence="7">
    <location>
        <begin position="386"/>
        <end position="403"/>
    </location>
</feature>
<feature type="transmembrane region" description="Helical" evidence="7">
    <location>
        <begin position="424"/>
        <end position="446"/>
    </location>
</feature>
<dbReference type="PROSITE" id="PS00610">
    <property type="entry name" value="NA_NEUROTRAN_SYMP_1"/>
    <property type="match status" value="1"/>
</dbReference>
<keyword evidence="4 7" id="KW-1133">Transmembrane helix</keyword>
<accession>A0A653I765</accession>
<feature type="transmembrane region" description="Helical" evidence="7">
    <location>
        <begin position="295"/>
        <end position="324"/>
    </location>
</feature>
<dbReference type="SUPFAM" id="SSF161070">
    <property type="entry name" value="SNF-like"/>
    <property type="match status" value="1"/>
</dbReference>
<keyword evidence="5 7" id="KW-0472">Membrane</keyword>
<feature type="transmembrane region" description="Helical" evidence="7">
    <location>
        <begin position="216"/>
        <end position="237"/>
    </location>
</feature>
<dbReference type="InterPro" id="IPR037272">
    <property type="entry name" value="SNS_sf"/>
</dbReference>
<comment type="similarity">
    <text evidence="6">Belongs to the sodium:neurotransmitter symporter (SNF) (TC 2.A.22) family.</text>
</comment>
<name>A0A653I765_9BACL</name>
<dbReference type="InterPro" id="IPR047218">
    <property type="entry name" value="YocR/YhdH-like"/>
</dbReference>
<protein>
    <recommendedName>
        <fullName evidence="6">Transporter</fullName>
    </recommendedName>
</protein>
<dbReference type="PANTHER" id="PTHR42948:SF1">
    <property type="entry name" value="TRANSPORTER"/>
    <property type="match status" value="1"/>
</dbReference>
<dbReference type="EMBL" id="CABWKQ010000011">
    <property type="protein sequence ID" value="VWX34697.1"/>
    <property type="molecule type" value="Genomic_DNA"/>
</dbReference>
<feature type="transmembrane region" description="Helical" evidence="7">
    <location>
        <begin position="40"/>
        <end position="63"/>
    </location>
</feature>
<dbReference type="PANTHER" id="PTHR42948">
    <property type="entry name" value="TRANSPORTER"/>
    <property type="match status" value="1"/>
</dbReference>
<evidence type="ECO:0000313" key="9">
    <source>
        <dbReference type="Proteomes" id="UP000439752"/>
    </source>
</evidence>
<feature type="transmembrane region" description="Helical" evidence="7">
    <location>
        <begin position="131"/>
        <end position="158"/>
    </location>
</feature>
<comment type="subcellular location">
    <subcellularLocation>
        <location evidence="1">Membrane</location>
        <topology evidence="1">Multi-pass membrane protein</topology>
    </subcellularLocation>
</comment>
<feature type="transmembrane region" description="Helical" evidence="7">
    <location>
        <begin position="345"/>
        <end position="366"/>
    </location>
</feature>
<dbReference type="GO" id="GO:0015293">
    <property type="term" value="F:symporter activity"/>
    <property type="evidence" value="ECO:0007669"/>
    <property type="project" value="UniProtKB-KW"/>
</dbReference>
<keyword evidence="2 6" id="KW-0813">Transport</keyword>
<dbReference type="GO" id="GO:0016020">
    <property type="term" value="C:membrane"/>
    <property type="evidence" value="ECO:0007669"/>
    <property type="project" value="UniProtKB-SubCell"/>
</dbReference>
<feature type="transmembrane region" description="Helical" evidence="7">
    <location>
        <begin position="83"/>
        <end position="111"/>
    </location>
</feature>
<keyword evidence="3 6" id="KW-0812">Transmembrane</keyword>
<gene>
    <name evidence="8" type="primary">yocR</name>
    <name evidence="8" type="ORF">EXIGUO9Y_190108</name>
</gene>
<dbReference type="NCBIfam" id="NF037979">
    <property type="entry name" value="Na_transp"/>
    <property type="match status" value="1"/>
</dbReference>
<dbReference type="PRINTS" id="PR00176">
    <property type="entry name" value="NANEUSMPORT"/>
</dbReference>
<evidence type="ECO:0000256" key="7">
    <source>
        <dbReference type="SAM" id="Phobius"/>
    </source>
</evidence>
<sequence length="448" mass="48482">MKSNAWASKVGFILAAAGSAIGLGAIWKFPYTTGTNGGGAFLLLFLVFTLLLGLPVLIAEFLIGRTSGKTALRAFEELGHKKFTFIGVLGVITCFLLLSFYSVIGGWVLIYTVLGFSGNLTSMSGDQLGELFGTISASPLYAILGQVVFLVITGLIVLRGVQSGIEKMSKILMPLLFLCFIILVSRSLTLEGASEGVRFFIEPDFSALNRTSVLSALGQAFFSLSLGVSAMLTYASYMKERGQINRSAGWIVSLNIVVSLLAGFAIFPAVFASGLDPAEGPSLLFIVLPTVFSQVQFGTVFLTLFFLLFAFASITSSIAMLEVVVSSITDRKEDATVQNKKRNTIITTILVAIVGVPSALSFGVASDIMWFDKTIFDWMDFLVSNILMPIGALLISIFAGFKLDRAIVERELATGPMLKRMIPFWRFSVCYLSPLAILIILIWPLVFS</sequence>
<dbReference type="InterPro" id="IPR000175">
    <property type="entry name" value="Na/ntran_symport"/>
</dbReference>
<evidence type="ECO:0000256" key="4">
    <source>
        <dbReference type="ARBA" id="ARBA00022989"/>
    </source>
</evidence>
<evidence type="ECO:0000256" key="3">
    <source>
        <dbReference type="ARBA" id="ARBA00022692"/>
    </source>
</evidence>
<dbReference type="Proteomes" id="UP000439752">
    <property type="component" value="Unassembled WGS sequence"/>
</dbReference>
<evidence type="ECO:0000256" key="2">
    <source>
        <dbReference type="ARBA" id="ARBA00022448"/>
    </source>
</evidence>
<reference evidence="8 9" key="1">
    <citation type="submission" date="2019-10" db="EMBL/GenBank/DDBJ databases">
        <authorList>
            <person name="Karimi E."/>
        </authorList>
    </citation>
    <scope>NUCLEOTIDE SEQUENCE [LARGE SCALE GENOMIC DNA]</scope>
    <source>
        <strain evidence="8">Exiguobacterium sp. 9Y</strain>
    </source>
</reference>
<evidence type="ECO:0000256" key="6">
    <source>
        <dbReference type="RuleBase" id="RU003732"/>
    </source>
</evidence>
<evidence type="ECO:0000313" key="8">
    <source>
        <dbReference type="EMBL" id="VWX34697.1"/>
    </source>
</evidence>
<evidence type="ECO:0000256" key="1">
    <source>
        <dbReference type="ARBA" id="ARBA00004141"/>
    </source>
</evidence>
<evidence type="ECO:0000256" key="5">
    <source>
        <dbReference type="ARBA" id="ARBA00023136"/>
    </source>
</evidence>
<keyword evidence="9" id="KW-1185">Reference proteome</keyword>
<dbReference type="AlphaFoldDB" id="A0A653I765"/>
<keyword evidence="6" id="KW-0769">Symport</keyword>
<feature type="transmembrane region" description="Helical" evidence="7">
    <location>
        <begin position="249"/>
        <end position="275"/>
    </location>
</feature>